<comment type="caution">
    <text evidence="2">The sequence shown here is derived from an EMBL/GenBank/DDBJ whole genome shotgun (WGS) entry which is preliminary data.</text>
</comment>
<reference evidence="2 3" key="1">
    <citation type="submission" date="2019-01" db="EMBL/GenBank/DDBJ databases">
        <title>Draft genome sequence of Dictyobacter sp. Uno17.</title>
        <authorList>
            <person name="Wang C.M."/>
            <person name="Zheng Y."/>
            <person name="Sakai Y."/>
            <person name="Abe K."/>
            <person name="Yokota A."/>
            <person name="Yabe S."/>
        </authorList>
    </citation>
    <scope>NUCLEOTIDE SEQUENCE [LARGE SCALE GENOMIC DNA]</scope>
    <source>
        <strain evidence="2 3">Uno17</strain>
    </source>
</reference>
<accession>A0A5A5TIG7</accession>
<organism evidence="2 3">
    <name type="scientific">Dictyobacter arantiisoli</name>
    <dbReference type="NCBI Taxonomy" id="2014874"/>
    <lineage>
        <taxon>Bacteria</taxon>
        <taxon>Bacillati</taxon>
        <taxon>Chloroflexota</taxon>
        <taxon>Ktedonobacteria</taxon>
        <taxon>Ktedonobacterales</taxon>
        <taxon>Dictyobacteraceae</taxon>
        <taxon>Dictyobacter</taxon>
    </lineage>
</organism>
<sequence>MGTPQTPAKGWPPFAIPLVQPYVRTYGLPPLHPAFTRKDGEPADMQSVQLSE</sequence>
<dbReference type="Proteomes" id="UP000322530">
    <property type="component" value="Unassembled WGS sequence"/>
</dbReference>
<proteinExistence type="predicted"/>
<evidence type="ECO:0000256" key="1">
    <source>
        <dbReference type="SAM" id="MobiDB-lite"/>
    </source>
</evidence>
<keyword evidence="3" id="KW-1185">Reference proteome</keyword>
<dbReference type="EMBL" id="BIXY01000091">
    <property type="protein sequence ID" value="GCF11015.1"/>
    <property type="molecule type" value="Genomic_DNA"/>
</dbReference>
<evidence type="ECO:0000313" key="2">
    <source>
        <dbReference type="EMBL" id="GCF11015.1"/>
    </source>
</evidence>
<gene>
    <name evidence="2" type="ORF">KDI_45790</name>
</gene>
<evidence type="ECO:0000313" key="3">
    <source>
        <dbReference type="Proteomes" id="UP000322530"/>
    </source>
</evidence>
<name>A0A5A5TIG7_9CHLR</name>
<feature type="region of interest" description="Disordered" evidence="1">
    <location>
        <begin position="33"/>
        <end position="52"/>
    </location>
</feature>
<dbReference type="AlphaFoldDB" id="A0A5A5TIG7"/>
<protein>
    <submittedName>
        <fullName evidence="2">Uncharacterized protein</fullName>
    </submittedName>
</protein>